<name>A0A7X9RVJ9_9BACT</name>
<dbReference type="SUPFAM" id="SSF82171">
    <property type="entry name" value="DPP6 N-terminal domain-like"/>
    <property type="match status" value="1"/>
</dbReference>
<dbReference type="Pfam" id="PF07676">
    <property type="entry name" value="PD40"/>
    <property type="match status" value="2"/>
</dbReference>
<dbReference type="Pfam" id="PF00691">
    <property type="entry name" value="OmpA"/>
    <property type="match status" value="1"/>
</dbReference>
<organism evidence="2 3">
    <name type="scientific">Flammeovirga aprica JL-4</name>
    <dbReference type="NCBI Taxonomy" id="694437"/>
    <lineage>
        <taxon>Bacteria</taxon>
        <taxon>Pseudomonadati</taxon>
        <taxon>Bacteroidota</taxon>
        <taxon>Cytophagia</taxon>
        <taxon>Cytophagales</taxon>
        <taxon>Flammeovirgaceae</taxon>
        <taxon>Flammeovirga</taxon>
    </lineage>
</organism>
<gene>
    <name evidence="2" type="ORF">HHU12_16235</name>
</gene>
<proteinExistence type="predicted"/>
<protein>
    <recommendedName>
        <fullName evidence="1">OmpA-like domain-containing protein</fullName>
    </recommendedName>
</protein>
<sequence>MYEKIAVKDITSCSIKYKIGVCIYQSPFAKADAEPYFKYLIDHSCTGIPSEKFFYYASLLHYKENYIEAINFYNEYLEAYEGNSSVPVFNDARLRIEQCENAINLTNNVIAGNTVSSQVMEIPINTSYDEKSPIISKLDNFLIFSSKRQRDSFNYVYGDQYRFLPEKLQSGDDDIYLSYRKGIQFHHPYPQFNEEYRDIYPLYIQDGAYMLLYIEYPTDPEGKGNIYETRVKKGRWLKPKKLNEKINSDYNERGAFLANNGTTIFFSSDRPGGQGGFDLYKSIKIGKDDWSNPINLGPTINSEYDEVFPFIHNDNKTLYYSTNGTKSIGGFDLVTSVKEGATWSTPKNLGVTINSPFDELQFSQIPSKRYSYFSSNRQNKDAIGGYDIYSIFKPVHKMKRAIVTGNIEVEKNGQKIPISLTVKDQDNITYKKYVYDPDPATGKFFMILLPGKNYTITVTYNELELYNIKIDLPKNTYRYQLIKTFEMKDIVVLNKTVGYDIIPNDSQFEVTTFDQIKDKKEDIADARYDALLMLMDMIVDRTDKDGLASLNALDDPALDPVISQQAEGSPDPYYTPLLDLIERAFNEANPDLLTTLDSMRGDTGEKVVRLSKSNKSILDQRYYFVENEFDISREDQKTLNDIASFIKPRSDLRLEIIHFSKSDDNNEIKETDTLTQMRINSINNYLASKGVEQWKIKVVEKPKMSSDDTGCLKLSIIIK</sequence>
<reference evidence="2 3" key="1">
    <citation type="submission" date="2020-04" db="EMBL/GenBank/DDBJ databases">
        <title>Flammeovirga sp. SR4, a novel species isolated from seawater.</title>
        <authorList>
            <person name="Wang X."/>
        </authorList>
    </citation>
    <scope>NUCLEOTIDE SEQUENCE [LARGE SCALE GENOMIC DNA]</scope>
    <source>
        <strain evidence="2 3">ATCC 23126</strain>
    </source>
</reference>
<evidence type="ECO:0000313" key="2">
    <source>
        <dbReference type="EMBL" id="NME69527.1"/>
    </source>
</evidence>
<dbReference type="Gene3D" id="3.30.1330.60">
    <property type="entry name" value="OmpA-like domain"/>
    <property type="match status" value="1"/>
</dbReference>
<dbReference type="RefSeq" id="WP_169657801.1">
    <property type="nucleotide sequence ID" value="NZ_JABANE010000043.1"/>
</dbReference>
<comment type="caution">
    <text evidence="2">The sequence shown here is derived from an EMBL/GenBank/DDBJ whole genome shotgun (WGS) entry which is preliminary data.</text>
</comment>
<dbReference type="EMBL" id="JABANE010000043">
    <property type="protein sequence ID" value="NME69527.1"/>
    <property type="molecule type" value="Genomic_DNA"/>
</dbReference>
<dbReference type="Proteomes" id="UP000576082">
    <property type="component" value="Unassembled WGS sequence"/>
</dbReference>
<dbReference type="InterPro" id="IPR006665">
    <property type="entry name" value="OmpA-like"/>
</dbReference>
<accession>A0A7X9RVJ9</accession>
<dbReference type="InterPro" id="IPR011659">
    <property type="entry name" value="WD40"/>
</dbReference>
<keyword evidence="3" id="KW-1185">Reference proteome</keyword>
<evidence type="ECO:0000313" key="3">
    <source>
        <dbReference type="Proteomes" id="UP000576082"/>
    </source>
</evidence>
<dbReference type="InterPro" id="IPR036737">
    <property type="entry name" value="OmpA-like_sf"/>
</dbReference>
<evidence type="ECO:0000259" key="1">
    <source>
        <dbReference type="Pfam" id="PF00691"/>
    </source>
</evidence>
<dbReference type="SUPFAM" id="SSF103088">
    <property type="entry name" value="OmpA-like"/>
    <property type="match status" value="1"/>
</dbReference>
<dbReference type="AlphaFoldDB" id="A0A7X9RVJ9"/>
<feature type="domain" description="OmpA-like" evidence="1">
    <location>
        <begin position="623"/>
        <end position="699"/>
    </location>
</feature>